<organism evidence="1 2">
    <name type="scientific">Amorphotheca resinae ATCC 22711</name>
    <dbReference type="NCBI Taxonomy" id="857342"/>
    <lineage>
        <taxon>Eukaryota</taxon>
        <taxon>Fungi</taxon>
        <taxon>Dikarya</taxon>
        <taxon>Ascomycota</taxon>
        <taxon>Pezizomycotina</taxon>
        <taxon>Leotiomycetes</taxon>
        <taxon>Helotiales</taxon>
        <taxon>Amorphothecaceae</taxon>
        <taxon>Amorphotheca</taxon>
    </lineage>
</organism>
<protein>
    <recommendedName>
        <fullName evidence="3">Methyltransferase type 11 domain-containing protein</fullName>
    </recommendedName>
</protein>
<proteinExistence type="predicted"/>
<reference evidence="1 2" key="1">
    <citation type="journal article" date="2018" name="New Phytol.">
        <title>Comparative genomics and transcriptomics depict ericoid mycorrhizal fungi as versatile saprotrophs and plant mutualists.</title>
        <authorList>
            <person name="Martino E."/>
            <person name="Morin E."/>
            <person name="Grelet G.A."/>
            <person name="Kuo A."/>
            <person name="Kohler A."/>
            <person name="Daghino S."/>
            <person name="Barry K.W."/>
            <person name="Cichocki N."/>
            <person name="Clum A."/>
            <person name="Dockter R.B."/>
            <person name="Hainaut M."/>
            <person name="Kuo R.C."/>
            <person name="LaButti K."/>
            <person name="Lindahl B.D."/>
            <person name="Lindquist E.A."/>
            <person name="Lipzen A."/>
            <person name="Khouja H.R."/>
            <person name="Magnuson J."/>
            <person name="Murat C."/>
            <person name="Ohm R.A."/>
            <person name="Singer S.W."/>
            <person name="Spatafora J.W."/>
            <person name="Wang M."/>
            <person name="Veneault-Fourrey C."/>
            <person name="Henrissat B."/>
            <person name="Grigoriev I.V."/>
            <person name="Martin F.M."/>
            <person name="Perotto S."/>
        </authorList>
    </citation>
    <scope>NUCLEOTIDE SEQUENCE [LARGE SCALE GENOMIC DNA]</scope>
    <source>
        <strain evidence="1 2">ATCC 22711</strain>
    </source>
</reference>
<accession>A0A2T3BDV1</accession>
<keyword evidence="2" id="KW-1185">Reference proteome</keyword>
<gene>
    <name evidence="1" type="ORF">M430DRAFT_23994</name>
</gene>
<dbReference type="EMBL" id="KZ679006">
    <property type="protein sequence ID" value="PSS27554.1"/>
    <property type="molecule type" value="Genomic_DNA"/>
</dbReference>
<dbReference type="Proteomes" id="UP000241818">
    <property type="component" value="Unassembled WGS sequence"/>
</dbReference>
<name>A0A2T3BDV1_AMORE</name>
<dbReference type="InterPro" id="IPR052356">
    <property type="entry name" value="Thiol_S-MT"/>
</dbReference>
<dbReference type="InParanoid" id="A0A2T3BDV1"/>
<evidence type="ECO:0000313" key="2">
    <source>
        <dbReference type="Proteomes" id="UP000241818"/>
    </source>
</evidence>
<dbReference type="SUPFAM" id="SSF53335">
    <property type="entry name" value="S-adenosyl-L-methionine-dependent methyltransferases"/>
    <property type="match status" value="1"/>
</dbReference>
<dbReference type="OrthoDB" id="540004at2759"/>
<evidence type="ECO:0008006" key="3">
    <source>
        <dbReference type="Google" id="ProtNLM"/>
    </source>
</evidence>
<dbReference type="Gene3D" id="3.40.50.150">
    <property type="entry name" value="Vaccinia Virus protein VP39"/>
    <property type="match status" value="1"/>
</dbReference>
<dbReference type="GeneID" id="36573076"/>
<dbReference type="Pfam" id="PF13489">
    <property type="entry name" value="Methyltransf_23"/>
    <property type="match status" value="1"/>
</dbReference>
<dbReference type="PANTHER" id="PTHR45036:SF1">
    <property type="entry name" value="METHYLTRANSFERASE LIKE 7A"/>
    <property type="match status" value="1"/>
</dbReference>
<dbReference type="STRING" id="857342.A0A2T3BDV1"/>
<evidence type="ECO:0000313" key="1">
    <source>
        <dbReference type="EMBL" id="PSS27554.1"/>
    </source>
</evidence>
<sequence length="257" mass="29054">MFDHAKEALQYLLEPIGFMFYSSLYLPGTVLSLLSTGQFSTLLSPSAFKYAWFARFWAVFGPLTKQGPRETIAPLMKLAKGVVVEIGPGGGEWIDMYDKEKVTKIYGVEPNKDHHERLRKRVKELGLSDVYEIVPVGVEDLGTRWVQEGEVDSIVTVQCLCSVSNPKAMIKSLYGYLKPGGQWIVYEHVITHVGGLVAWYQWAIDFIWPHFLGGCSITRDSEKWLKETGTWSKVDLKQPDNESSYMVLPHVMGTLTK</sequence>
<dbReference type="AlphaFoldDB" id="A0A2T3BDV1"/>
<dbReference type="InterPro" id="IPR029063">
    <property type="entry name" value="SAM-dependent_MTases_sf"/>
</dbReference>
<dbReference type="PANTHER" id="PTHR45036">
    <property type="entry name" value="METHYLTRANSFERASE LIKE 7B"/>
    <property type="match status" value="1"/>
</dbReference>
<dbReference type="CDD" id="cd02440">
    <property type="entry name" value="AdoMet_MTases"/>
    <property type="match status" value="1"/>
</dbReference>
<dbReference type="RefSeq" id="XP_024725079.1">
    <property type="nucleotide sequence ID" value="XM_024864995.1"/>
</dbReference>